<feature type="region of interest" description="Disordered" evidence="1">
    <location>
        <begin position="68"/>
        <end position="106"/>
    </location>
</feature>
<comment type="caution">
    <text evidence="2">The sequence shown here is derived from an EMBL/GenBank/DDBJ whole genome shotgun (WGS) entry which is preliminary data.</text>
</comment>
<protein>
    <submittedName>
        <fullName evidence="2">Uncharacterized protein</fullName>
    </submittedName>
</protein>
<feature type="compositionally biased region" description="Acidic residues" evidence="1">
    <location>
        <begin position="285"/>
        <end position="295"/>
    </location>
</feature>
<feature type="region of interest" description="Disordered" evidence="1">
    <location>
        <begin position="281"/>
        <end position="318"/>
    </location>
</feature>
<organism evidence="2 3">
    <name type="scientific">Favolaschia claudopus</name>
    <dbReference type="NCBI Taxonomy" id="2862362"/>
    <lineage>
        <taxon>Eukaryota</taxon>
        <taxon>Fungi</taxon>
        <taxon>Dikarya</taxon>
        <taxon>Basidiomycota</taxon>
        <taxon>Agaricomycotina</taxon>
        <taxon>Agaricomycetes</taxon>
        <taxon>Agaricomycetidae</taxon>
        <taxon>Agaricales</taxon>
        <taxon>Marasmiineae</taxon>
        <taxon>Mycenaceae</taxon>
        <taxon>Favolaschia</taxon>
    </lineage>
</organism>
<dbReference type="EMBL" id="JAWWNJ010000231">
    <property type="protein sequence ID" value="KAK6969172.1"/>
    <property type="molecule type" value="Genomic_DNA"/>
</dbReference>
<evidence type="ECO:0000313" key="3">
    <source>
        <dbReference type="Proteomes" id="UP001362999"/>
    </source>
</evidence>
<feature type="region of interest" description="Disordered" evidence="1">
    <location>
        <begin position="331"/>
        <end position="358"/>
    </location>
</feature>
<proteinExistence type="predicted"/>
<gene>
    <name evidence="2" type="ORF">R3P38DRAFT_2814714</name>
</gene>
<name>A0AAV9Z2G2_9AGAR</name>
<dbReference type="Proteomes" id="UP001362999">
    <property type="component" value="Unassembled WGS sequence"/>
</dbReference>
<dbReference type="AlphaFoldDB" id="A0AAV9Z2G2"/>
<keyword evidence="3" id="KW-1185">Reference proteome</keyword>
<feature type="compositionally biased region" description="Basic and acidic residues" evidence="1">
    <location>
        <begin position="78"/>
        <end position="95"/>
    </location>
</feature>
<accession>A0AAV9Z2G2</accession>
<feature type="compositionally biased region" description="Basic and acidic residues" evidence="1">
    <location>
        <begin position="296"/>
        <end position="318"/>
    </location>
</feature>
<evidence type="ECO:0000313" key="2">
    <source>
        <dbReference type="EMBL" id="KAK6969172.1"/>
    </source>
</evidence>
<evidence type="ECO:0000256" key="1">
    <source>
        <dbReference type="SAM" id="MobiDB-lite"/>
    </source>
</evidence>
<reference evidence="2 3" key="1">
    <citation type="journal article" date="2024" name="J Genomics">
        <title>Draft genome sequencing and assembly of Favolaschia claudopus CIRM-BRFM 2984 isolated from oak limbs.</title>
        <authorList>
            <person name="Navarro D."/>
            <person name="Drula E."/>
            <person name="Chaduli D."/>
            <person name="Cazenave R."/>
            <person name="Ahrendt S."/>
            <person name="Wang J."/>
            <person name="Lipzen A."/>
            <person name="Daum C."/>
            <person name="Barry K."/>
            <person name="Grigoriev I.V."/>
            <person name="Favel A."/>
            <person name="Rosso M.N."/>
            <person name="Martin F."/>
        </authorList>
    </citation>
    <scope>NUCLEOTIDE SEQUENCE [LARGE SCALE GENOMIC DNA]</scope>
    <source>
        <strain evidence="2 3">CIRM-BRFM 2984</strain>
    </source>
</reference>
<sequence>MHIGSILSAAGSEKQSSTLHFPFSCPISESAEYHRLPPLLPSASKLGRWTDIEELALNQLGGRWVALSVSRPQSTPSWKRERGEDVDERDSRGDENQDEGGVVGGHEGRMGAGMRREAMHPSASPISNAIKRTAPVYHDAMPFPVPGSHLGTSPHTQARAIDDPASFRSAPPTHPAHVFSAHIPSTSQRSLLSFCSSPPFAFYPPRPPTPLLLLLLLLIRITARDARDKTHAPRLCQIYEKYAGMAKAARGRWSGPDDDDVRAARMRGGGRGVEWVEWGARPDDEVQEGGDEDENERVSGARDWGEKRGVRSGRERGGREGVMGIRVGVNGQRETVGGGEREFPSPSRSSRSTNRKHNCAQGVERWALRDGHNPGIEKRRKRKRPERGARKCCRGNFEGYAAGDIDELACVDDSVEPDAPDLPACKRTLFLQQPTHSTFDAAKHLAKGWTKAPRDISVDMD</sequence>